<reference evidence="4" key="1">
    <citation type="journal article" date="2019" name="Int. J. Syst. Evol. Microbiol.">
        <title>The Global Catalogue of Microorganisms (GCM) 10K type strain sequencing project: providing services to taxonomists for standard genome sequencing and annotation.</title>
        <authorList>
            <consortium name="The Broad Institute Genomics Platform"/>
            <consortium name="The Broad Institute Genome Sequencing Center for Infectious Disease"/>
            <person name="Wu L."/>
            <person name="Ma J."/>
        </authorList>
    </citation>
    <scope>NUCLEOTIDE SEQUENCE [LARGE SCALE GENOMIC DNA]</scope>
    <source>
        <strain evidence="4">FCH27</strain>
    </source>
</reference>
<dbReference type="SUPFAM" id="SSF51556">
    <property type="entry name" value="Metallo-dependent hydrolases"/>
    <property type="match status" value="1"/>
</dbReference>
<dbReference type="RefSeq" id="WP_308212294.1">
    <property type="nucleotide sequence ID" value="NZ_JAFMZM010000009.1"/>
</dbReference>
<protein>
    <submittedName>
        <fullName evidence="3">Amidohydrolase family protein</fullName>
    </submittedName>
</protein>
<dbReference type="EMBL" id="JBHTCH010000031">
    <property type="protein sequence ID" value="MFC7363513.1"/>
    <property type="molecule type" value="Genomic_DNA"/>
</dbReference>
<evidence type="ECO:0000256" key="1">
    <source>
        <dbReference type="ARBA" id="ARBA00023239"/>
    </source>
</evidence>
<keyword evidence="1" id="KW-0456">Lyase</keyword>
<evidence type="ECO:0000313" key="3">
    <source>
        <dbReference type="EMBL" id="MFC7363513.1"/>
    </source>
</evidence>
<proteinExistence type="predicted"/>
<comment type="caution">
    <text evidence="3">The sequence shown here is derived from an EMBL/GenBank/DDBJ whole genome shotgun (WGS) entry which is preliminary data.</text>
</comment>
<dbReference type="CDD" id="cd01292">
    <property type="entry name" value="metallo-dependent_hydrolases"/>
    <property type="match status" value="1"/>
</dbReference>
<evidence type="ECO:0000313" key="4">
    <source>
        <dbReference type="Proteomes" id="UP001596524"/>
    </source>
</evidence>
<dbReference type="PANTHER" id="PTHR21240:SF19">
    <property type="entry name" value="CATALYTIC_ HYDROLASE"/>
    <property type="match status" value="1"/>
</dbReference>
<accession>A0ABW2N928</accession>
<evidence type="ECO:0000259" key="2">
    <source>
        <dbReference type="Pfam" id="PF04909"/>
    </source>
</evidence>
<organism evidence="3 4">
    <name type="scientific">Nocardioides astragali</name>
    <dbReference type="NCBI Taxonomy" id="1776736"/>
    <lineage>
        <taxon>Bacteria</taxon>
        <taxon>Bacillati</taxon>
        <taxon>Actinomycetota</taxon>
        <taxon>Actinomycetes</taxon>
        <taxon>Propionibacteriales</taxon>
        <taxon>Nocardioidaceae</taxon>
        <taxon>Nocardioides</taxon>
    </lineage>
</organism>
<keyword evidence="4" id="KW-1185">Reference proteome</keyword>
<dbReference type="Gene3D" id="3.20.20.140">
    <property type="entry name" value="Metal-dependent hydrolases"/>
    <property type="match status" value="1"/>
</dbReference>
<sequence>MPEPYISRIDVASLTAIDVHTHAETDGCGHFSLPESLRAGADRYFGVEGGGPPDLDQLAAYYRERRMAAVVFTVDAESALGHTRIANEAVVEGASRNADVLIPFASIDPAKGRAGVREARRLVEELGVRGFKFHPSVQAFYPNDRAAYPLYEVLEELGVPALFHSGQTGIGSGLPGGGGIRLKYSNPLHLDDVAVDFPDLTIVIAHPSFPWQDEALAVASHKPKVYIDLSGWSPKYFPPQLVRYANSLLKHKVLFGSDFPLISPDRWLADFDKLDIKDEVRPMILKDNAVAALGLTGAVLESAT</sequence>
<dbReference type="PANTHER" id="PTHR21240">
    <property type="entry name" value="2-AMINO-3-CARBOXYLMUCONATE-6-SEMIALDEHYDE DECARBOXYLASE"/>
    <property type="match status" value="1"/>
</dbReference>
<dbReference type="InterPro" id="IPR006680">
    <property type="entry name" value="Amidohydro-rel"/>
</dbReference>
<feature type="domain" description="Amidohydrolase-related" evidence="2">
    <location>
        <begin position="17"/>
        <end position="295"/>
    </location>
</feature>
<dbReference type="InterPro" id="IPR032466">
    <property type="entry name" value="Metal_Hydrolase"/>
</dbReference>
<dbReference type="Pfam" id="PF04909">
    <property type="entry name" value="Amidohydro_2"/>
    <property type="match status" value="1"/>
</dbReference>
<name>A0ABW2N928_9ACTN</name>
<dbReference type="Proteomes" id="UP001596524">
    <property type="component" value="Unassembled WGS sequence"/>
</dbReference>
<dbReference type="InterPro" id="IPR032465">
    <property type="entry name" value="ACMSD"/>
</dbReference>
<gene>
    <name evidence="3" type="ORF">ACFQO6_24800</name>
</gene>